<feature type="transmembrane region" description="Helical" evidence="7">
    <location>
        <begin position="92"/>
        <end position="114"/>
    </location>
</feature>
<accession>A0A4R1LBA0</accession>
<keyword evidence="5 7" id="KW-1133">Transmembrane helix</keyword>
<evidence type="ECO:0000259" key="8">
    <source>
        <dbReference type="PROSITE" id="PS50850"/>
    </source>
</evidence>
<evidence type="ECO:0000313" key="10">
    <source>
        <dbReference type="Proteomes" id="UP000295210"/>
    </source>
</evidence>
<dbReference type="Proteomes" id="UP000295210">
    <property type="component" value="Unassembled WGS sequence"/>
</dbReference>
<evidence type="ECO:0000313" key="9">
    <source>
        <dbReference type="EMBL" id="TCK75622.1"/>
    </source>
</evidence>
<sequence>MLVLAVVLAIFVYGMIAATLGTILPDLSERFHLTPSQNGNIAFAQALGLMLASLGVGPLLDAEGKKVGLILGLSLISIALFALPRVRGFKGILSLLFILGVGGGIVITGANALASDVGNAHRASMLNMVNLFFGLGGFVTPFIAANLFRKNWIRLCYSIAAFSSLTLVLEIATRMPGPTGVHDFMLANIGQVLGRPMVLLLGLFLFLYVSCEVGVWNWLPRHLIAQGIPESRALNILSMGFALGLLLGRLLASSILLKTSATTVTLMASIVMAVTTFLMLRTKRPAAALILVGLAGLSMAPVFPTVLAIVADVSPQMTSTAIGFAITCGWLGLAVSSRVIGAIAGGDPLRLRKALHVIPAAALLMIVLSVVIRATLHS</sequence>
<dbReference type="GO" id="GO:0022857">
    <property type="term" value="F:transmembrane transporter activity"/>
    <property type="evidence" value="ECO:0007669"/>
    <property type="project" value="InterPro"/>
</dbReference>
<dbReference type="RefSeq" id="WP_131991522.1">
    <property type="nucleotide sequence ID" value="NZ_SMGK01000001.1"/>
</dbReference>
<dbReference type="InterPro" id="IPR036259">
    <property type="entry name" value="MFS_trans_sf"/>
</dbReference>
<keyword evidence="4 7" id="KW-0812">Transmembrane</keyword>
<dbReference type="SUPFAM" id="SSF103473">
    <property type="entry name" value="MFS general substrate transporter"/>
    <property type="match status" value="1"/>
</dbReference>
<keyword evidence="6 7" id="KW-0472">Membrane</keyword>
<evidence type="ECO:0000256" key="7">
    <source>
        <dbReference type="SAM" id="Phobius"/>
    </source>
</evidence>
<evidence type="ECO:0000256" key="3">
    <source>
        <dbReference type="ARBA" id="ARBA00022448"/>
    </source>
</evidence>
<evidence type="ECO:0000256" key="1">
    <source>
        <dbReference type="ARBA" id="ARBA00004127"/>
    </source>
</evidence>
<keyword evidence="3" id="KW-0813">Transport</keyword>
<gene>
    <name evidence="9" type="ORF">C7378_0608</name>
</gene>
<dbReference type="AlphaFoldDB" id="A0A4R1LBA0"/>
<dbReference type="Gene3D" id="1.20.1250.20">
    <property type="entry name" value="MFS general substrate transporter like domains"/>
    <property type="match status" value="2"/>
</dbReference>
<feature type="transmembrane region" description="Helical" evidence="7">
    <location>
        <begin position="151"/>
        <end position="172"/>
    </location>
</feature>
<protein>
    <submittedName>
        <fullName evidence="9">Fucose permease</fullName>
    </submittedName>
</protein>
<dbReference type="InterPro" id="IPR020846">
    <property type="entry name" value="MFS_dom"/>
</dbReference>
<evidence type="ECO:0000256" key="5">
    <source>
        <dbReference type="ARBA" id="ARBA00022989"/>
    </source>
</evidence>
<reference evidence="9 10" key="1">
    <citation type="submission" date="2019-03" db="EMBL/GenBank/DDBJ databases">
        <title>Genomic Encyclopedia of Type Strains, Phase IV (KMG-IV): sequencing the most valuable type-strain genomes for metagenomic binning, comparative biology and taxonomic classification.</title>
        <authorList>
            <person name="Goeker M."/>
        </authorList>
    </citation>
    <scope>NUCLEOTIDE SEQUENCE [LARGE SCALE GENOMIC DNA]</scope>
    <source>
        <strain evidence="9 10">DSM 103428</strain>
    </source>
</reference>
<feature type="transmembrane region" description="Helical" evidence="7">
    <location>
        <begin position="286"/>
        <end position="310"/>
    </location>
</feature>
<comment type="subcellular location">
    <subcellularLocation>
        <location evidence="1">Endomembrane system</location>
        <topology evidence="1">Multi-pass membrane protein</topology>
    </subcellularLocation>
</comment>
<feature type="transmembrane region" description="Helical" evidence="7">
    <location>
        <begin position="67"/>
        <end position="86"/>
    </location>
</feature>
<feature type="transmembrane region" description="Helical" evidence="7">
    <location>
        <begin position="126"/>
        <end position="145"/>
    </location>
</feature>
<feature type="domain" description="Major facilitator superfamily (MFS) profile" evidence="8">
    <location>
        <begin position="2"/>
        <end position="377"/>
    </location>
</feature>
<dbReference type="EMBL" id="SMGK01000001">
    <property type="protein sequence ID" value="TCK75622.1"/>
    <property type="molecule type" value="Genomic_DNA"/>
</dbReference>
<feature type="transmembrane region" description="Helical" evidence="7">
    <location>
        <begin position="236"/>
        <end position="257"/>
    </location>
</feature>
<comment type="similarity">
    <text evidence="2">Belongs to the major facilitator superfamily.</text>
</comment>
<comment type="caution">
    <text evidence="9">The sequence shown here is derived from an EMBL/GenBank/DDBJ whole genome shotgun (WGS) entry which is preliminary data.</text>
</comment>
<proteinExistence type="inferred from homology"/>
<evidence type="ECO:0000256" key="2">
    <source>
        <dbReference type="ARBA" id="ARBA00008335"/>
    </source>
</evidence>
<dbReference type="PANTHER" id="PTHR23514">
    <property type="entry name" value="BYPASS OF STOP CODON PROTEIN 6"/>
    <property type="match status" value="1"/>
</dbReference>
<evidence type="ECO:0000256" key="6">
    <source>
        <dbReference type="ARBA" id="ARBA00023136"/>
    </source>
</evidence>
<organism evidence="9 10">
    <name type="scientific">Acidipila rosea</name>
    <dbReference type="NCBI Taxonomy" id="768535"/>
    <lineage>
        <taxon>Bacteria</taxon>
        <taxon>Pseudomonadati</taxon>
        <taxon>Acidobacteriota</taxon>
        <taxon>Terriglobia</taxon>
        <taxon>Terriglobales</taxon>
        <taxon>Acidobacteriaceae</taxon>
        <taxon>Acidipila</taxon>
    </lineage>
</organism>
<dbReference type="InterPro" id="IPR051788">
    <property type="entry name" value="MFS_Transporter"/>
</dbReference>
<dbReference type="GO" id="GO:0012505">
    <property type="term" value="C:endomembrane system"/>
    <property type="evidence" value="ECO:0007669"/>
    <property type="project" value="UniProtKB-SubCell"/>
</dbReference>
<feature type="transmembrane region" description="Helical" evidence="7">
    <location>
        <begin position="322"/>
        <end position="344"/>
    </location>
</feature>
<feature type="transmembrane region" description="Helical" evidence="7">
    <location>
        <begin position="193"/>
        <end position="216"/>
    </location>
</feature>
<dbReference type="GO" id="GO:0016020">
    <property type="term" value="C:membrane"/>
    <property type="evidence" value="ECO:0007669"/>
    <property type="project" value="TreeGrafter"/>
</dbReference>
<dbReference type="InterPro" id="IPR011701">
    <property type="entry name" value="MFS"/>
</dbReference>
<name>A0A4R1LBA0_9BACT</name>
<dbReference type="OrthoDB" id="111177at2"/>
<dbReference type="PROSITE" id="PS50850">
    <property type="entry name" value="MFS"/>
    <property type="match status" value="1"/>
</dbReference>
<keyword evidence="10" id="KW-1185">Reference proteome</keyword>
<feature type="transmembrane region" description="Helical" evidence="7">
    <location>
        <begin position="264"/>
        <end position="280"/>
    </location>
</feature>
<evidence type="ECO:0000256" key="4">
    <source>
        <dbReference type="ARBA" id="ARBA00022692"/>
    </source>
</evidence>
<dbReference type="Pfam" id="PF07690">
    <property type="entry name" value="MFS_1"/>
    <property type="match status" value="1"/>
</dbReference>
<feature type="transmembrane region" description="Helical" evidence="7">
    <location>
        <begin position="356"/>
        <end position="376"/>
    </location>
</feature>
<dbReference type="PANTHER" id="PTHR23514:SF3">
    <property type="entry name" value="BYPASS OF STOP CODON PROTEIN 6"/>
    <property type="match status" value="1"/>
</dbReference>